<dbReference type="EMBL" id="LTAZ01000004">
    <property type="protein sequence ID" value="KYH26547.1"/>
    <property type="molecule type" value="Genomic_DNA"/>
</dbReference>
<dbReference type="AlphaFoldDB" id="A0A151AGL2"/>
<dbReference type="SMART" id="SM00933">
    <property type="entry name" value="NurA"/>
    <property type="match status" value="1"/>
</dbReference>
<dbReference type="Proteomes" id="UP000075321">
    <property type="component" value="Unassembled WGS sequence"/>
</dbReference>
<protein>
    <submittedName>
        <fullName evidence="2">NurA domain protein</fullName>
    </submittedName>
</protein>
<name>A0A151AGL2_9EURY</name>
<proteinExistence type="predicted"/>
<comment type="caution">
    <text evidence="2">The sequence shown here is derived from an EMBL/GenBank/DDBJ whole genome shotgun (WGS) entry which is preliminary data.</text>
</comment>
<evidence type="ECO:0000313" key="3">
    <source>
        <dbReference type="Proteomes" id="UP000075321"/>
    </source>
</evidence>
<dbReference type="RefSeq" id="WP_066381340.1">
    <property type="nucleotide sequence ID" value="NZ_LTAZ01000004.1"/>
</dbReference>
<sequence length="416" mass="46940">MTLDPVHFDGIAALARQVGREVDDASHQQFAETVWEEFLDPLEVDGRRVLEPIDRQFRARVAIEDAALCDRPFPKSYGLDSGTINPTTYKNGVVMDVAHAAMGCVPTDIECHRSRTVVIGLHIDDDARTLDEDWVIYDEGYSRRRILLLRDIDRRRYTEATVHALSLYLAESEHALANAEGIDDLLVLDGPLYPKGLLSWRDRAPELAEQLEEETPRQVVASYARLVEGFLDRGVPLVGFVKNPAAKRITNAVSRETPAPWTDDAALFVRLLEQRDGDDRVRDELTYTNWFVSRGGTDRTFAKDGDALGLDLGRSAADYEVTFFAIYDPRDDVLYTVEAPYGATKDEQTREALRTQMLAEVASQRGPPEAVAKADELARISAREKESLRRMIEGELDTERSRTYDDLRWGGEEAFF</sequence>
<organism evidence="2 3">
    <name type="scientific">Halalkalicoccus paucihalophilus</name>
    <dbReference type="NCBI Taxonomy" id="1008153"/>
    <lineage>
        <taxon>Archaea</taxon>
        <taxon>Methanobacteriati</taxon>
        <taxon>Methanobacteriota</taxon>
        <taxon>Stenosarchaea group</taxon>
        <taxon>Halobacteria</taxon>
        <taxon>Halobacteriales</taxon>
        <taxon>Halococcaceae</taxon>
        <taxon>Halalkalicoccus</taxon>
    </lineage>
</organism>
<dbReference type="Pfam" id="PF09376">
    <property type="entry name" value="NurA"/>
    <property type="match status" value="1"/>
</dbReference>
<feature type="domain" description="NurA" evidence="1">
    <location>
        <begin position="74"/>
        <end position="380"/>
    </location>
</feature>
<keyword evidence="3" id="KW-1185">Reference proteome</keyword>
<gene>
    <name evidence="2" type="ORF">HAPAU_16460</name>
</gene>
<evidence type="ECO:0000259" key="1">
    <source>
        <dbReference type="SMART" id="SM00933"/>
    </source>
</evidence>
<dbReference type="InterPro" id="IPR018977">
    <property type="entry name" value="NurA_domain"/>
</dbReference>
<evidence type="ECO:0000313" key="2">
    <source>
        <dbReference type="EMBL" id="KYH26547.1"/>
    </source>
</evidence>
<accession>A0A151AGL2</accession>
<dbReference type="PATRIC" id="fig|1008153.3.peg.1670"/>
<dbReference type="OrthoDB" id="190207at2157"/>
<reference evidence="2 3" key="1">
    <citation type="submission" date="2016-02" db="EMBL/GenBank/DDBJ databases">
        <title>Genome sequence of Halalkalicoccus paucihalophilus DSM 24557.</title>
        <authorList>
            <person name="Poehlein A."/>
            <person name="Daniel R."/>
        </authorList>
    </citation>
    <scope>NUCLEOTIDE SEQUENCE [LARGE SCALE GENOMIC DNA]</scope>
    <source>
        <strain evidence="2 3">DSM 24557</strain>
    </source>
</reference>